<gene>
    <name evidence="2" type="ORF">SVIM_LOCUS117021</name>
</gene>
<dbReference type="SUPFAM" id="SSF81383">
    <property type="entry name" value="F-box domain"/>
    <property type="match status" value="1"/>
</dbReference>
<dbReference type="Pfam" id="PF12937">
    <property type="entry name" value="F-box-like"/>
    <property type="match status" value="1"/>
</dbReference>
<organism evidence="2">
    <name type="scientific">Salix viminalis</name>
    <name type="common">Common osier</name>
    <name type="synonym">Basket willow</name>
    <dbReference type="NCBI Taxonomy" id="40686"/>
    <lineage>
        <taxon>Eukaryota</taxon>
        <taxon>Viridiplantae</taxon>
        <taxon>Streptophyta</taxon>
        <taxon>Embryophyta</taxon>
        <taxon>Tracheophyta</taxon>
        <taxon>Spermatophyta</taxon>
        <taxon>Magnoliopsida</taxon>
        <taxon>eudicotyledons</taxon>
        <taxon>Gunneridae</taxon>
        <taxon>Pentapetalae</taxon>
        <taxon>rosids</taxon>
        <taxon>fabids</taxon>
        <taxon>Malpighiales</taxon>
        <taxon>Salicaceae</taxon>
        <taxon>Saliceae</taxon>
        <taxon>Salix</taxon>
    </lineage>
</organism>
<dbReference type="PANTHER" id="PTHR16008:SF4">
    <property type="entry name" value="F-BOX ONLY PROTEIN 4"/>
    <property type="match status" value="1"/>
</dbReference>
<accession>A0A6N2KP77</accession>
<dbReference type="GO" id="GO:0000209">
    <property type="term" value="P:protein polyubiquitination"/>
    <property type="evidence" value="ECO:0007669"/>
    <property type="project" value="TreeGrafter"/>
</dbReference>
<evidence type="ECO:0000259" key="1">
    <source>
        <dbReference type="SMART" id="SM00256"/>
    </source>
</evidence>
<dbReference type="InterPro" id="IPR036047">
    <property type="entry name" value="F-box-like_dom_sf"/>
</dbReference>
<dbReference type="PANTHER" id="PTHR16008">
    <property type="entry name" value="F-BOX ONLY PROTEIN 4"/>
    <property type="match status" value="1"/>
</dbReference>
<dbReference type="AlphaFoldDB" id="A0A6N2KP77"/>
<proteinExistence type="predicted"/>
<protein>
    <recommendedName>
        <fullName evidence="1">F-box domain-containing protein</fullName>
    </recommendedName>
</protein>
<reference evidence="2" key="1">
    <citation type="submission" date="2019-03" db="EMBL/GenBank/DDBJ databases">
        <authorList>
            <person name="Mank J."/>
            <person name="Almeida P."/>
        </authorList>
    </citation>
    <scope>NUCLEOTIDE SEQUENCE</scope>
    <source>
        <strain evidence="2">78183</strain>
    </source>
</reference>
<dbReference type="SMART" id="SM00256">
    <property type="entry name" value="FBOX"/>
    <property type="match status" value="1"/>
</dbReference>
<dbReference type="GO" id="GO:0031146">
    <property type="term" value="P:SCF-dependent proteasomal ubiquitin-dependent protein catabolic process"/>
    <property type="evidence" value="ECO:0007669"/>
    <property type="project" value="InterPro"/>
</dbReference>
<dbReference type="Gene3D" id="1.20.1280.50">
    <property type="match status" value="1"/>
</dbReference>
<sequence length="326" mass="36991">MKQSKRNIQRALPLDIALKIASSLQVLDLCSLGGCSRFWRGLCGSDSIWESLAKQRWPSLHSSLDPNTKGWREIYLRMHREKAGCAAEVVGFVEQCSLSGSIDVGDYQKAIEDLSSMQFSFEDVHMFLFKPKLNVLLNLVGLHYCIFCLEMRSVLHCIYVSLLHFNPNRAKVFSNHMFCLSGWQADRVMDTLVGCNIVEHKVHVKWWKLGRWFHGFRMRDECCSCWVSLEDLLTGKGEEVLGVLHRGAVHEVFRVEISISNPKSTSWCQSTQGEEIEGVLCAFPCEISVAGSTLNSLVLLKRARSGLWDVANDQFMCTGILYQYVV</sequence>
<feature type="domain" description="F-box" evidence="1">
    <location>
        <begin position="12"/>
        <end position="52"/>
    </location>
</feature>
<dbReference type="EMBL" id="CAADRP010000602">
    <property type="protein sequence ID" value="VFU30345.1"/>
    <property type="molecule type" value="Genomic_DNA"/>
</dbReference>
<evidence type="ECO:0000313" key="2">
    <source>
        <dbReference type="EMBL" id="VFU30345.1"/>
    </source>
</evidence>
<dbReference type="InterPro" id="IPR001810">
    <property type="entry name" value="F-box_dom"/>
</dbReference>
<dbReference type="GO" id="GO:0019005">
    <property type="term" value="C:SCF ubiquitin ligase complex"/>
    <property type="evidence" value="ECO:0007669"/>
    <property type="project" value="TreeGrafter"/>
</dbReference>
<name>A0A6N2KP77_SALVM</name>
<dbReference type="InterPro" id="IPR039588">
    <property type="entry name" value="FBXO4"/>
</dbReference>